<dbReference type="AlphaFoldDB" id="A0A7W9PLS0"/>
<dbReference type="InterPro" id="IPR024747">
    <property type="entry name" value="Pyridox_Oxase-rel"/>
</dbReference>
<evidence type="ECO:0000256" key="1">
    <source>
        <dbReference type="SAM" id="MobiDB-lite"/>
    </source>
</evidence>
<organism evidence="2 3">
    <name type="scientific">Nocardia transvalensis</name>
    <dbReference type="NCBI Taxonomy" id="37333"/>
    <lineage>
        <taxon>Bacteria</taxon>
        <taxon>Bacillati</taxon>
        <taxon>Actinomycetota</taxon>
        <taxon>Actinomycetes</taxon>
        <taxon>Mycobacteriales</taxon>
        <taxon>Nocardiaceae</taxon>
        <taxon>Nocardia</taxon>
    </lineage>
</organism>
<evidence type="ECO:0008006" key="4">
    <source>
        <dbReference type="Google" id="ProtNLM"/>
    </source>
</evidence>
<proteinExistence type="predicted"/>
<dbReference type="Gene3D" id="2.30.110.10">
    <property type="entry name" value="Electron Transport, Fmn-binding Protein, Chain A"/>
    <property type="match status" value="1"/>
</dbReference>
<reference evidence="2 3" key="1">
    <citation type="submission" date="2020-08" db="EMBL/GenBank/DDBJ databases">
        <title>Sequencing the genomes of 1000 actinobacteria strains.</title>
        <authorList>
            <person name="Klenk H.-P."/>
        </authorList>
    </citation>
    <scope>NUCLEOTIDE SEQUENCE [LARGE SCALE GENOMIC DNA]</scope>
    <source>
        <strain evidence="2 3">DSM 43582</strain>
    </source>
</reference>
<dbReference type="SUPFAM" id="SSF50475">
    <property type="entry name" value="FMN-binding split barrel"/>
    <property type="match status" value="1"/>
</dbReference>
<comment type="caution">
    <text evidence="2">The sequence shown here is derived from an EMBL/GenBank/DDBJ whole genome shotgun (WGS) entry which is preliminary data.</text>
</comment>
<dbReference type="EMBL" id="JACHIT010000002">
    <property type="protein sequence ID" value="MBB5918487.1"/>
    <property type="molecule type" value="Genomic_DNA"/>
</dbReference>
<accession>A0A7W9PLS0</accession>
<gene>
    <name evidence="2" type="ORF">BJY24_007399</name>
</gene>
<evidence type="ECO:0000313" key="2">
    <source>
        <dbReference type="EMBL" id="MBB5918487.1"/>
    </source>
</evidence>
<name>A0A7W9PLS0_9NOCA</name>
<dbReference type="Proteomes" id="UP000540412">
    <property type="component" value="Unassembled WGS sequence"/>
</dbReference>
<protein>
    <recommendedName>
        <fullName evidence="4">Pyridoxamine 5'-phosphate oxidase-like protein</fullName>
    </recommendedName>
</protein>
<sequence length="149" mass="16415">MPSFTDTHALSDAESLRRLGDISFGRIVYHRHALPTIQPVSHIVDAGVIFVHAEPHTLTLTPHRQAVAYEADTIDPATHAGWCVTVVGFAEDLTTRDIRTPLQHLLDVPHPHRVIRIRPEFITGTEYGPALHPIGNPGPESTHHNPSTS</sequence>
<dbReference type="RefSeq" id="WP_051163352.1">
    <property type="nucleotide sequence ID" value="NZ_JACHIT010000002.1"/>
</dbReference>
<evidence type="ECO:0000313" key="3">
    <source>
        <dbReference type="Proteomes" id="UP000540412"/>
    </source>
</evidence>
<dbReference type="InterPro" id="IPR012349">
    <property type="entry name" value="Split_barrel_FMN-bd"/>
</dbReference>
<feature type="region of interest" description="Disordered" evidence="1">
    <location>
        <begin position="128"/>
        <end position="149"/>
    </location>
</feature>
<dbReference type="Pfam" id="PF12900">
    <property type="entry name" value="Pyridox_ox_2"/>
    <property type="match status" value="1"/>
</dbReference>
<keyword evidence="3" id="KW-1185">Reference proteome</keyword>